<dbReference type="PROSITE" id="PS50110">
    <property type="entry name" value="RESPONSE_REGULATORY"/>
    <property type="match status" value="1"/>
</dbReference>
<keyword evidence="1 2" id="KW-0597">Phosphoprotein</keyword>
<organism evidence="4 5">
    <name type="scientific">Candidatus Wildermuthbacteria bacterium RIFCSPLOWO2_02_FULL_47_9c</name>
    <dbReference type="NCBI Taxonomy" id="1802466"/>
    <lineage>
        <taxon>Bacteria</taxon>
        <taxon>Candidatus Wildermuthiibacteriota</taxon>
    </lineage>
</organism>
<gene>
    <name evidence="4" type="ORF">A3J30_04175</name>
</gene>
<feature type="domain" description="Response regulatory" evidence="3">
    <location>
        <begin position="9"/>
        <end position="125"/>
    </location>
</feature>
<dbReference type="PANTHER" id="PTHR44591">
    <property type="entry name" value="STRESS RESPONSE REGULATOR PROTEIN 1"/>
    <property type="match status" value="1"/>
</dbReference>
<proteinExistence type="predicted"/>
<dbReference type="CDD" id="cd00156">
    <property type="entry name" value="REC"/>
    <property type="match status" value="1"/>
</dbReference>
<dbReference type="Proteomes" id="UP000178222">
    <property type="component" value="Unassembled WGS sequence"/>
</dbReference>
<accession>A0A1G2RU21</accession>
<evidence type="ECO:0000256" key="2">
    <source>
        <dbReference type="PROSITE-ProRule" id="PRU00169"/>
    </source>
</evidence>
<dbReference type="EMBL" id="MHUL01000035">
    <property type="protein sequence ID" value="OHA76345.1"/>
    <property type="molecule type" value="Genomic_DNA"/>
</dbReference>
<dbReference type="InterPro" id="IPR011006">
    <property type="entry name" value="CheY-like_superfamily"/>
</dbReference>
<comment type="caution">
    <text evidence="4">The sequence shown here is derived from an EMBL/GenBank/DDBJ whole genome shotgun (WGS) entry which is preliminary data.</text>
</comment>
<evidence type="ECO:0000256" key="1">
    <source>
        <dbReference type="ARBA" id="ARBA00022553"/>
    </source>
</evidence>
<dbReference type="AlphaFoldDB" id="A0A1G2RU21"/>
<reference evidence="4 5" key="1">
    <citation type="journal article" date="2016" name="Nat. Commun.">
        <title>Thousands of microbial genomes shed light on interconnected biogeochemical processes in an aquifer system.</title>
        <authorList>
            <person name="Anantharaman K."/>
            <person name="Brown C.T."/>
            <person name="Hug L.A."/>
            <person name="Sharon I."/>
            <person name="Castelle C.J."/>
            <person name="Probst A.J."/>
            <person name="Thomas B.C."/>
            <person name="Singh A."/>
            <person name="Wilkins M.J."/>
            <person name="Karaoz U."/>
            <person name="Brodie E.L."/>
            <person name="Williams K.H."/>
            <person name="Hubbard S.S."/>
            <person name="Banfield J.F."/>
        </authorList>
    </citation>
    <scope>NUCLEOTIDE SEQUENCE [LARGE SCALE GENOMIC DNA]</scope>
</reference>
<name>A0A1G2RU21_9BACT</name>
<dbReference type="InterPro" id="IPR001789">
    <property type="entry name" value="Sig_transdc_resp-reg_receiver"/>
</dbReference>
<dbReference type="GO" id="GO:0000160">
    <property type="term" value="P:phosphorelay signal transduction system"/>
    <property type="evidence" value="ECO:0007669"/>
    <property type="project" value="InterPro"/>
</dbReference>
<dbReference type="SMART" id="SM00448">
    <property type="entry name" value="REC"/>
    <property type="match status" value="1"/>
</dbReference>
<dbReference type="SUPFAM" id="SSF52172">
    <property type="entry name" value="CheY-like"/>
    <property type="match status" value="1"/>
</dbReference>
<feature type="modified residue" description="4-aspartylphosphate" evidence="2">
    <location>
        <position position="58"/>
    </location>
</feature>
<evidence type="ECO:0000313" key="4">
    <source>
        <dbReference type="EMBL" id="OHA76345.1"/>
    </source>
</evidence>
<dbReference type="InterPro" id="IPR050595">
    <property type="entry name" value="Bact_response_regulator"/>
</dbReference>
<dbReference type="PANTHER" id="PTHR44591:SF3">
    <property type="entry name" value="RESPONSE REGULATORY DOMAIN-CONTAINING PROTEIN"/>
    <property type="match status" value="1"/>
</dbReference>
<sequence length="127" mass="14329">MVKKKGAKKILLVEDEALLAEMYRELFEKEGFDIMSAGTGEEAISVALKEKPAFILLDILLPESNGIYFLEQRRQDPEIADIPVIAFSNFDDPKMKESALSLGAKDYLIKTNYTPQEVVAKVKQYVK</sequence>
<protein>
    <recommendedName>
        <fullName evidence="3">Response regulatory domain-containing protein</fullName>
    </recommendedName>
</protein>
<evidence type="ECO:0000259" key="3">
    <source>
        <dbReference type="PROSITE" id="PS50110"/>
    </source>
</evidence>
<dbReference type="Gene3D" id="3.40.50.2300">
    <property type="match status" value="1"/>
</dbReference>
<dbReference type="Pfam" id="PF00072">
    <property type="entry name" value="Response_reg"/>
    <property type="match status" value="1"/>
</dbReference>
<evidence type="ECO:0000313" key="5">
    <source>
        <dbReference type="Proteomes" id="UP000178222"/>
    </source>
</evidence>